<feature type="transmembrane region" description="Helical" evidence="3">
    <location>
        <begin position="6"/>
        <end position="29"/>
    </location>
</feature>
<evidence type="ECO:0000256" key="2">
    <source>
        <dbReference type="SAM" id="MobiDB-lite"/>
    </source>
</evidence>
<evidence type="ECO:0000313" key="4">
    <source>
        <dbReference type="EMBL" id="GAA5481644.1"/>
    </source>
</evidence>
<name>A0ABP9UJZ0_9BACT</name>
<keyword evidence="3" id="KW-0812">Transmembrane</keyword>
<proteinExistence type="predicted"/>
<sequence length="306" mass="34356">MGDSQVGIFITLVGVIALVLGGIAISLLAETQPARADSTQSLVQTIGNDRVEIERLQSEIHRLRQRKVISADEQKQVASELKDTRMHIATLELRRESLIEQRKQLKARIPELTEEFEDYRHQKRDEVRQRMVGTYLGDLSLIGRSGYRDCRITGFKPGVMRISHSGGNAAIPLSALPEGLRERLLWEQAEAADEPARKHASKRVAPSRQTPRSDARPAASPTEIAVARARYIAAQASLNELQTALNDARNHMNGRRRSAPGSLETYAERAERLGRLLARQTTTCADCRRELHRLNPRDPLLLENRN</sequence>
<keyword evidence="3" id="KW-0472">Membrane</keyword>
<dbReference type="Proteomes" id="UP001476282">
    <property type="component" value="Unassembled WGS sequence"/>
</dbReference>
<gene>
    <name evidence="4" type="ORF">Hsar01_00855</name>
</gene>
<dbReference type="EMBL" id="BAABRI010000004">
    <property type="protein sequence ID" value="GAA5481644.1"/>
    <property type="molecule type" value="Genomic_DNA"/>
</dbReference>
<keyword evidence="5" id="KW-1185">Reference proteome</keyword>
<feature type="region of interest" description="Disordered" evidence="2">
    <location>
        <begin position="190"/>
        <end position="221"/>
    </location>
</feature>
<feature type="coiled-coil region" evidence="1">
    <location>
        <begin position="46"/>
        <end position="122"/>
    </location>
</feature>
<organism evidence="4 5">
    <name type="scientific">Haloferula sargassicola</name>
    <dbReference type="NCBI Taxonomy" id="490096"/>
    <lineage>
        <taxon>Bacteria</taxon>
        <taxon>Pseudomonadati</taxon>
        <taxon>Verrucomicrobiota</taxon>
        <taxon>Verrucomicrobiia</taxon>
        <taxon>Verrucomicrobiales</taxon>
        <taxon>Verrucomicrobiaceae</taxon>
        <taxon>Haloferula</taxon>
    </lineage>
</organism>
<accession>A0ABP9UJZ0</accession>
<keyword evidence="1" id="KW-0175">Coiled coil</keyword>
<comment type="caution">
    <text evidence="4">The sequence shown here is derived from an EMBL/GenBank/DDBJ whole genome shotgun (WGS) entry which is preliminary data.</text>
</comment>
<protein>
    <submittedName>
        <fullName evidence="4">Uncharacterized protein</fullName>
    </submittedName>
</protein>
<evidence type="ECO:0000256" key="1">
    <source>
        <dbReference type="SAM" id="Coils"/>
    </source>
</evidence>
<keyword evidence="3" id="KW-1133">Transmembrane helix</keyword>
<dbReference type="RefSeq" id="WP_353565796.1">
    <property type="nucleotide sequence ID" value="NZ_BAABRI010000004.1"/>
</dbReference>
<reference evidence="4 5" key="1">
    <citation type="submission" date="2024-02" db="EMBL/GenBank/DDBJ databases">
        <title>Haloferula sargassicola NBRC 104335.</title>
        <authorList>
            <person name="Ichikawa N."/>
            <person name="Katano-Makiyama Y."/>
            <person name="Hidaka K."/>
        </authorList>
    </citation>
    <scope>NUCLEOTIDE SEQUENCE [LARGE SCALE GENOMIC DNA]</scope>
    <source>
        <strain evidence="4 5">NBRC 104335</strain>
    </source>
</reference>
<evidence type="ECO:0000256" key="3">
    <source>
        <dbReference type="SAM" id="Phobius"/>
    </source>
</evidence>
<evidence type="ECO:0000313" key="5">
    <source>
        <dbReference type="Proteomes" id="UP001476282"/>
    </source>
</evidence>